<feature type="compositionally biased region" description="Basic and acidic residues" evidence="5">
    <location>
        <begin position="1"/>
        <end position="22"/>
    </location>
</feature>
<comment type="function">
    <text evidence="4">The pyruvate dehydrogenase complex catalyzes the overall conversion of pyruvate to acetyl-CoA and CO(2). It contains multiple copies of three enzymatic components: pyruvate dehydrogenase (E1), dihydrolipoamide acetyltransferase (E2) and lipoamide dehydrogenase (E3).</text>
</comment>
<keyword evidence="4" id="KW-0670">Pyruvate</keyword>
<feature type="region of interest" description="Disordered" evidence="5">
    <location>
        <begin position="1"/>
        <end position="24"/>
    </location>
</feature>
<dbReference type="GO" id="GO:0009083">
    <property type="term" value="P:branched-chain amino acid catabolic process"/>
    <property type="evidence" value="ECO:0007669"/>
    <property type="project" value="TreeGrafter"/>
</dbReference>
<comment type="subunit">
    <text evidence="4">Heterodimer of an alpha and a beta chain.</text>
</comment>
<dbReference type="PANTHER" id="PTHR43380">
    <property type="entry name" value="2-OXOISOVALERATE DEHYDROGENASE SUBUNIT ALPHA, MITOCHONDRIAL"/>
    <property type="match status" value="1"/>
</dbReference>
<dbReference type="AlphaFoldDB" id="A0A0C4YEM0"/>
<dbReference type="EC" id="1.2.4.1" evidence="4"/>
<feature type="domain" description="Dehydrogenase E1 component" evidence="6">
    <location>
        <begin position="66"/>
        <end position="351"/>
    </location>
</feature>
<proteinExistence type="predicted"/>
<dbReference type="InterPro" id="IPR001017">
    <property type="entry name" value="DH_E1"/>
</dbReference>
<dbReference type="PANTHER" id="PTHR43380:SF1">
    <property type="entry name" value="2-OXOISOVALERATE DEHYDROGENASE SUBUNIT ALPHA, MITOCHONDRIAL"/>
    <property type="match status" value="1"/>
</dbReference>
<dbReference type="STRING" id="68895.RR42_s2565"/>
<dbReference type="NCBIfam" id="TIGR03181">
    <property type="entry name" value="PDH_E1_alph_x"/>
    <property type="match status" value="1"/>
</dbReference>
<comment type="cofactor">
    <cofactor evidence="1 4">
        <name>thiamine diphosphate</name>
        <dbReference type="ChEBI" id="CHEBI:58937"/>
    </cofactor>
</comment>
<keyword evidence="3 4" id="KW-0786">Thiamine pyrophosphate</keyword>
<protein>
    <recommendedName>
        <fullName evidence="4">Pyruvate dehydrogenase E1 component subunit alpha</fullName>
        <ecNumber evidence="4">1.2.4.1</ecNumber>
    </recommendedName>
</protein>
<reference evidence="7 8" key="1">
    <citation type="journal article" date="2015" name="Genome Announc.">
        <title>Complete Genome Sequence of Cupriavidus basilensis 4G11, Isolated from the Oak Ridge Field Research Center Site.</title>
        <authorList>
            <person name="Ray J."/>
            <person name="Waters R.J."/>
            <person name="Skerker J.M."/>
            <person name="Kuehl J.V."/>
            <person name="Price M.N."/>
            <person name="Huang J."/>
            <person name="Chakraborty R."/>
            <person name="Arkin A.P."/>
            <person name="Deutschbauer A."/>
        </authorList>
    </citation>
    <scope>NUCLEOTIDE SEQUENCE [LARGE SCALE GENOMIC DNA]</scope>
    <source>
        <strain evidence="7">4G11</strain>
    </source>
</reference>
<feature type="region of interest" description="Disordered" evidence="5">
    <location>
        <begin position="381"/>
        <end position="400"/>
    </location>
</feature>
<dbReference type="KEGG" id="cbw:RR42_s2565"/>
<dbReference type="CDD" id="cd02000">
    <property type="entry name" value="TPP_E1_PDC_ADC_BCADC"/>
    <property type="match status" value="1"/>
</dbReference>
<organism evidence="7 8">
    <name type="scientific">Cupriavidus basilensis</name>
    <dbReference type="NCBI Taxonomy" id="68895"/>
    <lineage>
        <taxon>Bacteria</taxon>
        <taxon>Pseudomonadati</taxon>
        <taxon>Pseudomonadota</taxon>
        <taxon>Betaproteobacteria</taxon>
        <taxon>Burkholderiales</taxon>
        <taxon>Burkholderiaceae</taxon>
        <taxon>Cupriavidus</taxon>
    </lineage>
</organism>
<dbReference type="InterPro" id="IPR050771">
    <property type="entry name" value="Alpha-ketoacid_DH_E1_comp"/>
</dbReference>
<dbReference type="Proteomes" id="UP000031843">
    <property type="component" value="Chromosome secondary"/>
</dbReference>
<dbReference type="Pfam" id="PF00676">
    <property type="entry name" value="E1_dh"/>
    <property type="match status" value="1"/>
</dbReference>
<dbReference type="Gene3D" id="3.40.50.970">
    <property type="match status" value="1"/>
</dbReference>
<evidence type="ECO:0000256" key="5">
    <source>
        <dbReference type="SAM" id="MobiDB-lite"/>
    </source>
</evidence>
<dbReference type="EMBL" id="CP010537">
    <property type="protein sequence ID" value="AJG24147.1"/>
    <property type="molecule type" value="Genomic_DNA"/>
</dbReference>
<feature type="compositionally biased region" description="Basic and acidic residues" evidence="5">
    <location>
        <begin position="386"/>
        <end position="400"/>
    </location>
</feature>
<evidence type="ECO:0000313" key="7">
    <source>
        <dbReference type="EMBL" id="AJG24147.1"/>
    </source>
</evidence>
<evidence type="ECO:0000256" key="3">
    <source>
        <dbReference type="ARBA" id="ARBA00023052"/>
    </source>
</evidence>
<gene>
    <name evidence="7" type="ORF">RR42_s2565</name>
</gene>
<evidence type="ECO:0000256" key="2">
    <source>
        <dbReference type="ARBA" id="ARBA00023002"/>
    </source>
</evidence>
<keyword evidence="8" id="KW-1185">Reference proteome</keyword>
<evidence type="ECO:0000259" key="6">
    <source>
        <dbReference type="Pfam" id="PF00676"/>
    </source>
</evidence>
<dbReference type="InterPro" id="IPR029061">
    <property type="entry name" value="THDP-binding"/>
</dbReference>
<evidence type="ECO:0000256" key="4">
    <source>
        <dbReference type="RuleBase" id="RU366007"/>
    </source>
</evidence>
<accession>A0A0C4YEM0</accession>
<evidence type="ECO:0000256" key="1">
    <source>
        <dbReference type="ARBA" id="ARBA00001964"/>
    </source>
</evidence>
<keyword evidence="2 4" id="KW-0560">Oxidoreductase</keyword>
<name>A0A0C4YEM0_9BURK</name>
<dbReference type="SUPFAM" id="SSF52518">
    <property type="entry name" value="Thiamin diphosphate-binding fold (THDP-binding)"/>
    <property type="match status" value="1"/>
</dbReference>
<comment type="catalytic activity">
    <reaction evidence="4">
        <text>N(6)-[(R)-lipoyl]-L-lysyl-[protein] + pyruvate + H(+) = N(6)-[(R)-S(8)-acetyldihydrolipoyl]-L-lysyl-[protein] + CO2</text>
        <dbReference type="Rhea" id="RHEA:19189"/>
        <dbReference type="Rhea" id="RHEA-COMP:10474"/>
        <dbReference type="Rhea" id="RHEA-COMP:10478"/>
        <dbReference type="ChEBI" id="CHEBI:15361"/>
        <dbReference type="ChEBI" id="CHEBI:15378"/>
        <dbReference type="ChEBI" id="CHEBI:16526"/>
        <dbReference type="ChEBI" id="CHEBI:83099"/>
        <dbReference type="ChEBI" id="CHEBI:83111"/>
        <dbReference type="EC" id="1.2.4.1"/>
    </reaction>
</comment>
<sequence length="400" mass="43399">MKRKEKREEKRRQPPVQRLEHKNKGHSMATVATFDIEYTQFLDPQGEPTQALPAFALDPEALLPLYRAMVLTRQFDLKAIALQRTGQIGTFASALGQEAVGVGVASAMRAQDVLVPSYRDHAAQFQRGVSMTESLLYWGGDERGNAFAAAPHDFANCVPIGNQVCHAAGIAYAMKLRREPRATVCLLGDGGTSKGDFYEGMNMAGAWHAPLVLVVNNNQWAISMPRSQQTAARTLAQKAIAAGIPGLQVDGNDVVAVRQVTLDALERARGGGGATLIEAITYRLGDHTTADDASRYRDSEQVRQHWLLEPVARLRNYLLRLGAWDAPREDALAKDCAAQVAAAVQAYLATPLPETAAMFDCLYASLPKALAGQVATAHRFAPGAQDKGKDKDNESEQDHG</sequence>
<dbReference type="InterPro" id="IPR017596">
    <property type="entry name" value="PdhA/BkdA"/>
</dbReference>
<dbReference type="GO" id="GO:0004739">
    <property type="term" value="F:pyruvate dehydrogenase (acetyl-transferring) activity"/>
    <property type="evidence" value="ECO:0007669"/>
    <property type="project" value="UniProtKB-UniRule"/>
</dbReference>
<evidence type="ECO:0000313" key="8">
    <source>
        <dbReference type="Proteomes" id="UP000031843"/>
    </source>
</evidence>